<evidence type="ECO:0000313" key="3">
    <source>
        <dbReference type="Proteomes" id="UP000247602"/>
    </source>
</evidence>
<sequence length="27" mass="2984">MRPVRRTELVALAVAVAFATWLVVRSA</sequence>
<name>A0A323V4Q5_9ACTN</name>
<feature type="non-terminal residue" evidence="2">
    <location>
        <position position="27"/>
    </location>
</feature>
<feature type="transmembrane region" description="Helical" evidence="1">
    <location>
        <begin position="7"/>
        <end position="24"/>
    </location>
</feature>
<dbReference type="EMBL" id="QKNV01000268">
    <property type="protein sequence ID" value="PZA19799.1"/>
    <property type="molecule type" value="Genomic_DNA"/>
</dbReference>
<keyword evidence="3" id="KW-1185">Reference proteome</keyword>
<accession>A0A323V4Q5</accession>
<evidence type="ECO:0000313" key="2">
    <source>
        <dbReference type="EMBL" id="PZA19799.1"/>
    </source>
</evidence>
<keyword evidence="1" id="KW-1133">Transmembrane helix</keyword>
<proteinExistence type="predicted"/>
<protein>
    <submittedName>
        <fullName evidence="2">DUF3180 domain-containing protein</fullName>
    </submittedName>
</protein>
<keyword evidence="1" id="KW-0812">Transmembrane</keyword>
<keyword evidence="1" id="KW-0472">Membrane</keyword>
<comment type="caution">
    <text evidence="2">The sequence shown here is derived from an EMBL/GenBank/DDBJ whole genome shotgun (WGS) entry which is preliminary data.</text>
</comment>
<dbReference type="AlphaFoldDB" id="A0A323V4Q5"/>
<organism evidence="2 3">
    <name type="scientific">Modestobacter versicolor</name>
    <dbReference type="NCBI Taxonomy" id="429133"/>
    <lineage>
        <taxon>Bacteria</taxon>
        <taxon>Bacillati</taxon>
        <taxon>Actinomycetota</taxon>
        <taxon>Actinomycetes</taxon>
        <taxon>Geodermatophilales</taxon>
        <taxon>Geodermatophilaceae</taxon>
        <taxon>Modestobacter</taxon>
    </lineage>
</organism>
<dbReference type="Proteomes" id="UP000247602">
    <property type="component" value="Unassembled WGS sequence"/>
</dbReference>
<reference evidence="2 3" key="1">
    <citation type="submission" date="2018-06" db="EMBL/GenBank/DDBJ databases">
        <title>Draft genome sequence of Modestobacter versicolor CP153-2.</title>
        <authorList>
            <person name="Gundlapally S.R."/>
        </authorList>
    </citation>
    <scope>NUCLEOTIDE SEQUENCE [LARGE SCALE GENOMIC DNA]</scope>
    <source>
        <strain evidence="2 3">CP153-2</strain>
    </source>
</reference>
<evidence type="ECO:0000256" key="1">
    <source>
        <dbReference type="SAM" id="Phobius"/>
    </source>
</evidence>
<gene>
    <name evidence="2" type="ORF">DMO24_18840</name>
</gene>